<dbReference type="EMBL" id="LJZQ01000023">
    <property type="protein sequence ID" value="KPQ27764.1"/>
    <property type="molecule type" value="Genomic_DNA"/>
</dbReference>
<dbReference type="SUPFAM" id="SSF75304">
    <property type="entry name" value="Amidase signature (AS) enzymes"/>
    <property type="match status" value="1"/>
</dbReference>
<dbReference type="Gene3D" id="3.90.1300.10">
    <property type="entry name" value="Amidase signature (AS) domain"/>
    <property type="match status" value="1"/>
</dbReference>
<dbReference type="InterPro" id="IPR036928">
    <property type="entry name" value="AS_sf"/>
</dbReference>
<evidence type="ECO:0000313" key="4">
    <source>
        <dbReference type="Proteomes" id="UP000050416"/>
    </source>
</evidence>
<evidence type="ECO:0000259" key="2">
    <source>
        <dbReference type="Pfam" id="PF01425"/>
    </source>
</evidence>
<dbReference type="AlphaFoldDB" id="A0A0P7YBX4"/>
<proteinExistence type="inferred from homology"/>
<dbReference type="GO" id="GO:0004040">
    <property type="term" value="F:amidase activity"/>
    <property type="evidence" value="ECO:0007669"/>
    <property type="project" value="UniProtKB-EC"/>
</dbReference>
<dbReference type="PANTHER" id="PTHR11895">
    <property type="entry name" value="TRANSAMIDASE"/>
    <property type="match status" value="1"/>
</dbReference>
<sequence length="488" mass="52599">MTDSRPTPFHCFQDDALDEDDATGLAARIRSGEVSALEVARASIARARQAQTVLNGVATDDYDRSLDRALKLDTTEAPFAGVPTFIKDNTDIQGLPTGHGSAAVPPNTASTTSPFAQQMLAQGYLCLGKSTLPEFGFNATTEPAHQQPTRNPWNPLYSSGASSGGAAALVAAGVVPVAHANDGGGSIRIPAACCGLVGLKPTRGRVIDNDAAKTLPINIVSDGVVTRSVRDTAGFMAAAEQYFCNRKLPEIGQVFGPSRKQLRIGLVLDSINGHKTDPVTRETVEQTARYLEKLGHIIEPMDVPIAKSFPDDFALYWGMLAFGLKARGRKLMHPAFDKRKVDGLTQGLDRMFRRKCLQLPAALWRLNRSQQDYARHMTNYDAVLTPVLGQTTPALGHLSPTIPFDALFERLTHYACFTPLANATGAPAISVPMGLTRDGLPVSVQFMAHHGDERTLLEIAYALEADHPWPLISRLHADNYADGAVLVV</sequence>
<evidence type="ECO:0000313" key="3">
    <source>
        <dbReference type="EMBL" id="KPQ27764.1"/>
    </source>
</evidence>
<comment type="similarity">
    <text evidence="1">Belongs to the amidase family.</text>
</comment>
<gene>
    <name evidence="3" type="primary">amiE-3</name>
    <name evidence="3" type="ORF">HLUCCX14_13495</name>
</gene>
<evidence type="ECO:0000256" key="1">
    <source>
        <dbReference type="ARBA" id="ARBA00009199"/>
    </source>
</evidence>
<keyword evidence="3" id="KW-0378">Hydrolase</keyword>
<dbReference type="EC" id="3.5.1.4" evidence="3"/>
<dbReference type="OrthoDB" id="9811471at2"/>
<dbReference type="NCBIfam" id="NF005899">
    <property type="entry name" value="PRK07869.1"/>
    <property type="match status" value="1"/>
</dbReference>
<dbReference type="InterPro" id="IPR020556">
    <property type="entry name" value="Amidase_CS"/>
</dbReference>
<protein>
    <submittedName>
        <fullName evidence="3">Amidase</fullName>
        <ecNumber evidence="3">3.5.1.4</ecNumber>
    </submittedName>
</protein>
<dbReference type="Pfam" id="PF01425">
    <property type="entry name" value="Amidase"/>
    <property type="match status" value="1"/>
</dbReference>
<dbReference type="InterPro" id="IPR023631">
    <property type="entry name" value="Amidase_dom"/>
</dbReference>
<dbReference type="PROSITE" id="PS00571">
    <property type="entry name" value="AMIDASES"/>
    <property type="match status" value="1"/>
</dbReference>
<feature type="domain" description="Amidase" evidence="2">
    <location>
        <begin position="38"/>
        <end position="457"/>
    </location>
</feature>
<comment type="caution">
    <text evidence="3">The sequence shown here is derived from an EMBL/GenBank/DDBJ whole genome shotgun (WGS) entry which is preliminary data.</text>
</comment>
<dbReference type="PATRIC" id="fig|1305731.5.peg.1175"/>
<dbReference type="InterPro" id="IPR000120">
    <property type="entry name" value="Amidase"/>
</dbReference>
<dbReference type="PANTHER" id="PTHR11895:SF7">
    <property type="entry name" value="GLUTAMYL-TRNA(GLN) AMIDOTRANSFERASE SUBUNIT A, MITOCHONDRIAL"/>
    <property type="match status" value="1"/>
</dbReference>
<dbReference type="STRING" id="1305731.GCA_000934705_01835"/>
<name>A0A0P7YBX4_9GAMM</name>
<reference evidence="3 4" key="1">
    <citation type="submission" date="2015-09" db="EMBL/GenBank/DDBJ databases">
        <title>Identification and resolution of microdiversity through metagenomic sequencing of parallel consortia.</title>
        <authorList>
            <person name="Nelson W.C."/>
            <person name="Romine M.F."/>
            <person name="Lindemann S.R."/>
        </authorList>
    </citation>
    <scope>NUCLEOTIDE SEQUENCE [LARGE SCALE GENOMIC DNA]</scope>
    <source>
        <strain evidence="3">HL-55</strain>
    </source>
</reference>
<organism evidence="3 4">
    <name type="scientific">Marinobacter excellens HL-55</name>
    <dbReference type="NCBI Taxonomy" id="1305731"/>
    <lineage>
        <taxon>Bacteria</taxon>
        <taxon>Pseudomonadati</taxon>
        <taxon>Pseudomonadota</taxon>
        <taxon>Gammaproteobacteria</taxon>
        <taxon>Pseudomonadales</taxon>
        <taxon>Marinobacteraceae</taxon>
        <taxon>Marinobacter</taxon>
    </lineage>
</organism>
<dbReference type="Proteomes" id="UP000050416">
    <property type="component" value="Unassembled WGS sequence"/>
</dbReference>
<accession>A0A0P7YBX4</accession>